<proteinExistence type="predicted"/>
<dbReference type="OrthoDB" id="6299121at2759"/>
<feature type="signal peptide" evidence="1">
    <location>
        <begin position="1"/>
        <end position="19"/>
    </location>
</feature>
<feature type="chain" id="PRO_5044546571" evidence="1">
    <location>
        <begin position="20"/>
        <end position="429"/>
    </location>
</feature>
<gene>
    <name evidence="2" type="ORF">HDID_LOCUS8235</name>
    <name evidence="3" type="ORF">WMSIL1_LOCUS10653</name>
</gene>
<dbReference type="EMBL" id="CABIJS010000466">
    <property type="protein sequence ID" value="VUZ52173.1"/>
    <property type="molecule type" value="Genomic_DNA"/>
</dbReference>
<sequence>MASLNVFILLAVCLVRASADPSVVQHNHGQIQAALETDISPKDLQKIIASMEHLDETLRTLDPTTIEAIAERSHNPDKLFLKLSPETIEEILAKTRSVVAQKLPRTKRKMIDSWFDDIDNDNHKQKRQFPENEGYYHPYSFGYYFCPFEYPCEEFGCEPVPEVYQPFGDGHFPGSEFDQYYYPEYHPVDSLEPSVRHSILKYMPNIPGELADALFYLEPGFVSYIINHHKNLQDFMTKMDPLTVQFIMSYVRELPSLVAKMEPKAIETIFSGVEHVCDYLSHFQDQYPIKIIVGKVPLLHTCIPHIVPEKSTSTTTTTTTTTQAPTTTEEVVKYPPFYTKEDIDKASLIIPKIGELLDLLEREKLEAIHDLIPSISDTLNELSQEQIDFINEKMDNIIDLVKNMDEKMLQQIKELADDDPLLEFVMEFF</sequence>
<reference evidence="3 5" key="3">
    <citation type="submission" date="2019-07" db="EMBL/GenBank/DDBJ databases">
        <authorList>
            <person name="Jastrzebski P J."/>
            <person name="Paukszto L."/>
            <person name="Jastrzebski P J."/>
        </authorList>
    </citation>
    <scope>NUCLEOTIDE SEQUENCE [LARGE SCALE GENOMIC DNA]</scope>
    <source>
        <strain evidence="3 5">WMS-il1</strain>
    </source>
</reference>
<organism evidence="6">
    <name type="scientific">Hymenolepis diminuta</name>
    <name type="common">Rat tapeworm</name>
    <dbReference type="NCBI Taxonomy" id="6216"/>
    <lineage>
        <taxon>Eukaryota</taxon>
        <taxon>Metazoa</taxon>
        <taxon>Spiralia</taxon>
        <taxon>Lophotrochozoa</taxon>
        <taxon>Platyhelminthes</taxon>
        <taxon>Cestoda</taxon>
        <taxon>Eucestoda</taxon>
        <taxon>Cyclophyllidea</taxon>
        <taxon>Hymenolepididae</taxon>
        <taxon>Hymenolepis</taxon>
    </lineage>
</organism>
<reference evidence="2 4" key="2">
    <citation type="submission" date="2018-11" db="EMBL/GenBank/DDBJ databases">
        <authorList>
            <consortium name="Pathogen Informatics"/>
        </authorList>
    </citation>
    <scope>NUCLEOTIDE SEQUENCE [LARGE SCALE GENOMIC DNA]</scope>
</reference>
<evidence type="ECO:0000313" key="6">
    <source>
        <dbReference type="WBParaSite" id="HDID_0000823701-mRNA-1"/>
    </source>
</evidence>
<keyword evidence="5" id="KW-1185">Reference proteome</keyword>
<protein>
    <submittedName>
        <fullName evidence="6">DUF148 domain-containing protein</fullName>
    </submittedName>
</protein>
<dbReference type="WBParaSite" id="HDID_0000823701-mRNA-1">
    <property type="protein sequence ID" value="HDID_0000823701-mRNA-1"/>
    <property type="gene ID" value="HDID_0000823701"/>
</dbReference>
<evidence type="ECO:0000256" key="1">
    <source>
        <dbReference type="SAM" id="SignalP"/>
    </source>
</evidence>
<accession>A0A0R3SSG7</accession>
<evidence type="ECO:0000313" key="3">
    <source>
        <dbReference type="EMBL" id="VUZ52173.1"/>
    </source>
</evidence>
<name>A0A0R3SSG7_HYMDI</name>
<dbReference type="Proteomes" id="UP000274504">
    <property type="component" value="Unassembled WGS sequence"/>
</dbReference>
<evidence type="ECO:0000313" key="4">
    <source>
        <dbReference type="Proteomes" id="UP000274504"/>
    </source>
</evidence>
<evidence type="ECO:0000313" key="5">
    <source>
        <dbReference type="Proteomes" id="UP000321570"/>
    </source>
</evidence>
<dbReference type="Proteomes" id="UP000321570">
    <property type="component" value="Unassembled WGS sequence"/>
</dbReference>
<dbReference type="EMBL" id="UYSG01011050">
    <property type="protein sequence ID" value="VDL60553.1"/>
    <property type="molecule type" value="Genomic_DNA"/>
</dbReference>
<dbReference type="AlphaFoldDB" id="A0A0R3SSG7"/>
<reference evidence="6" key="1">
    <citation type="submission" date="2017-02" db="UniProtKB">
        <authorList>
            <consortium name="WormBaseParasite"/>
        </authorList>
    </citation>
    <scope>IDENTIFICATION</scope>
</reference>
<keyword evidence="1" id="KW-0732">Signal</keyword>
<evidence type="ECO:0000313" key="2">
    <source>
        <dbReference type="EMBL" id="VDL60553.1"/>
    </source>
</evidence>